<evidence type="ECO:0000313" key="2">
    <source>
        <dbReference type="EMBL" id="MBM7586333.1"/>
    </source>
</evidence>
<keyword evidence="1" id="KW-0472">Membrane</keyword>
<feature type="transmembrane region" description="Helical" evidence="1">
    <location>
        <begin position="9"/>
        <end position="30"/>
    </location>
</feature>
<dbReference type="Proteomes" id="UP001646157">
    <property type="component" value="Unassembled WGS sequence"/>
</dbReference>
<evidence type="ECO:0000256" key="1">
    <source>
        <dbReference type="SAM" id="Phobius"/>
    </source>
</evidence>
<organism evidence="2 3">
    <name type="scientific">Rossellomorea pakistanensis</name>
    <dbReference type="NCBI Taxonomy" id="992288"/>
    <lineage>
        <taxon>Bacteria</taxon>
        <taxon>Bacillati</taxon>
        <taxon>Bacillota</taxon>
        <taxon>Bacilli</taxon>
        <taxon>Bacillales</taxon>
        <taxon>Bacillaceae</taxon>
        <taxon>Rossellomorea</taxon>
    </lineage>
</organism>
<keyword evidence="1" id="KW-1133">Transmembrane helix</keyword>
<gene>
    <name evidence="2" type="ORF">JOC86_002885</name>
</gene>
<comment type="caution">
    <text evidence="2">The sequence shown here is derived from an EMBL/GenBank/DDBJ whole genome shotgun (WGS) entry which is preliminary data.</text>
</comment>
<sequence length="31" mass="3626">MQGNKDEKILVIVMFVIAFVLLVAILRKYIF</sequence>
<name>A0ABS2NEQ3_9BACI</name>
<evidence type="ECO:0000313" key="3">
    <source>
        <dbReference type="Proteomes" id="UP001646157"/>
    </source>
</evidence>
<accession>A0ABS2NEQ3</accession>
<dbReference type="EMBL" id="JAFBDZ010000003">
    <property type="protein sequence ID" value="MBM7586333.1"/>
    <property type="molecule type" value="Genomic_DNA"/>
</dbReference>
<reference evidence="2 3" key="1">
    <citation type="submission" date="2021-01" db="EMBL/GenBank/DDBJ databases">
        <title>Genomic Encyclopedia of Type Strains, Phase IV (KMG-IV): sequencing the most valuable type-strain genomes for metagenomic binning, comparative biology and taxonomic classification.</title>
        <authorList>
            <person name="Goeker M."/>
        </authorList>
    </citation>
    <scope>NUCLEOTIDE SEQUENCE [LARGE SCALE GENOMIC DNA]</scope>
    <source>
        <strain evidence="2 3">DSM 24834</strain>
    </source>
</reference>
<protein>
    <submittedName>
        <fullName evidence="2">Uncharacterized protein</fullName>
    </submittedName>
</protein>
<keyword evidence="3" id="KW-1185">Reference proteome</keyword>
<proteinExistence type="predicted"/>
<keyword evidence="1" id="KW-0812">Transmembrane</keyword>